<name>A0ABV6LIJ4_9BACI</name>
<dbReference type="EMBL" id="JBHLTP010000002">
    <property type="protein sequence ID" value="MFC0522133.1"/>
    <property type="molecule type" value="Genomic_DNA"/>
</dbReference>
<comment type="caution">
    <text evidence="1">The sequence shown here is derived from an EMBL/GenBank/DDBJ whole genome shotgun (WGS) entry which is preliminary data.</text>
</comment>
<protein>
    <submittedName>
        <fullName evidence="1">Uncharacterized protein</fullName>
    </submittedName>
</protein>
<accession>A0ABV6LIJ4</accession>
<evidence type="ECO:0000313" key="1">
    <source>
        <dbReference type="EMBL" id="MFC0522133.1"/>
    </source>
</evidence>
<keyword evidence="2" id="KW-1185">Reference proteome</keyword>
<gene>
    <name evidence="1" type="ORF">ACFFGV_00830</name>
</gene>
<reference evidence="1 2" key="1">
    <citation type="submission" date="2024-09" db="EMBL/GenBank/DDBJ databases">
        <authorList>
            <person name="Sun Q."/>
            <person name="Mori K."/>
        </authorList>
    </citation>
    <scope>NUCLEOTIDE SEQUENCE [LARGE SCALE GENOMIC DNA]</scope>
    <source>
        <strain evidence="1 2">NCAIM B.02529</strain>
    </source>
</reference>
<dbReference type="RefSeq" id="WP_377344789.1">
    <property type="nucleotide sequence ID" value="NZ_JBHLTP010000002.1"/>
</dbReference>
<evidence type="ECO:0000313" key="2">
    <source>
        <dbReference type="Proteomes" id="UP001589836"/>
    </source>
</evidence>
<sequence>MLSYVLIGTVIVLLFFLGMTNVGSTLFSHSPGEQFGGKLNREQVLRLNPDADLIELKDGTVYVHGADWIEKEKLTKEAKIGTIAKGMATKVPNGAPIYQTKEKKPILIVDYKGKTKRYLLAMGE</sequence>
<dbReference type="Proteomes" id="UP001589836">
    <property type="component" value="Unassembled WGS sequence"/>
</dbReference>
<proteinExistence type="predicted"/>
<organism evidence="1 2">
    <name type="scientific">Pontibacillus salicampi</name>
    <dbReference type="NCBI Taxonomy" id="1449801"/>
    <lineage>
        <taxon>Bacteria</taxon>
        <taxon>Bacillati</taxon>
        <taxon>Bacillota</taxon>
        <taxon>Bacilli</taxon>
        <taxon>Bacillales</taxon>
        <taxon>Bacillaceae</taxon>
        <taxon>Pontibacillus</taxon>
    </lineage>
</organism>